<dbReference type="Pfam" id="PF09917">
    <property type="entry name" value="DUF2147"/>
    <property type="match status" value="1"/>
</dbReference>
<feature type="domain" description="DUF2147" evidence="2">
    <location>
        <begin position="38"/>
        <end position="154"/>
    </location>
</feature>
<dbReference type="PANTHER" id="PTHR36919:SF2">
    <property type="entry name" value="BLL6627 PROTEIN"/>
    <property type="match status" value="1"/>
</dbReference>
<evidence type="ECO:0000313" key="3">
    <source>
        <dbReference type="EMBL" id="EZP81848.1"/>
    </source>
</evidence>
<dbReference type="PATRIC" id="fig|158500.4.peg.2559"/>
<dbReference type="InterPro" id="IPR019223">
    <property type="entry name" value="DUF2147"/>
</dbReference>
<sequence>MLEFIRKPLLAAVLIPAMTSLPVGVALAQATSPSQIIGIWEAEDGNVKFEMFDAGGSYAARSIYGVRLVEADGKTFKKDTHNPDPKLRDRSLKGIVFITNLAWDARDRRWEGGNMYDPSSGRSLSARVSLVGGKMELRAYMGTPMLGRTMVLRRAQ</sequence>
<evidence type="ECO:0000256" key="1">
    <source>
        <dbReference type="SAM" id="SignalP"/>
    </source>
</evidence>
<organism evidence="3 4">
    <name type="scientific">Novosphingobium resinovorum</name>
    <dbReference type="NCBI Taxonomy" id="158500"/>
    <lineage>
        <taxon>Bacteria</taxon>
        <taxon>Pseudomonadati</taxon>
        <taxon>Pseudomonadota</taxon>
        <taxon>Alphaproteobacteria</taxon>
        <taxon>Sphingomonadales</taxon>
        <taxon>Sphingomonadaceae</taxon>
        <taxon>Novosphingobium</taxon>
    </lineage>
</organism>
<reference evidence="3 4" key="1">
    <citation type="submission" date="2014-03" db="EMBL/GenBank/DDBJ databases">
        <title>Whole genome sequence of Novosphingobium resinovorum KF1.</title>
        <authorList>
            <person name="Gan H.M."/>
            <person name="Gan H.Y."/>
            <person name="Chew T.H."/>
            <person name="Savka M.A."/>
        </authorList>
    </citation>
    <scope>NUCLEOTIDE SEQUENCE [LARGE SCALE GENOMIC DNA]</scope>
    <source>
        <strain evidence="3 4">KF1</strain>
    </source>
</reference>
<dbReference type="EMBL" id="JFYZ01000011">
    <property type="protein sequence ID" value="EZP81848.1"/>
    <property type="molecule type" value="Genomic_DNA"/>
</dbReference>
<feature type="signal peptide" evidence="1">
    <location>
        <begin position="1"/>
        <end position="28"/>
    </location>
</feature>
<dbReference type="Gene3D" id="2.40.128.520">
    <property type="match status" value="1"/>
</dbReference>
<evidence type="ECO:0000259" key="2">
    <source>
        <dbReference type="Pfam" id="PF09917"/>
    </source>
</evidence>
<comment type="caution">
    <text evidence="3">The sequence shown here is derived from an EMBL/GenBank/DDBJ whole genome shotgun (WGS) entry which is preliminary data.</text>
</comment>
<name>A0A031JYL0_9SPHN</name>
<dbReference type="AlphaFoldDB" id="A0A031JYL0"/>
<keyword evidence="1" id="KW-0732">Signal</keyword>
<protein>
    <recommendedName>
        <fullName evidence="2">DUF2147 domain-containing protein</fullName>
    </recommendedName>
</protein>
<dbReference type="PANTHER" id="PTHR36919">
    <property type="entry name" value="BLR1215 PROTEIN"/>
    <property type="match status" value="1"/>
</dbReference>
<dbReference type="eggNOG" id="COG4731">
    <property type="taxonomic scope" value="Bacteria"/>
</dbReference>
<feature type="chain" id="PRO_5001552004" description="DUF2147 domain-containing protein" evidence="1">
    <location>
        <begin position="29"/>
        <end position="156"/>
    </location>
</feature>
<dbReference type="Proteomes" id="UP000024329">
    <property type="component" value="Unassembled WGS sequence"/>
</dbReference>
<proteinExistence type="predicted"/>
<evidence type="ECO:0000313" key="4">
    <source>
        <dbReference type="Proteomes" id="UP000024329"/>
    </source>
</evidence>
<dbReference type="RefSeq" id="WP_036526109.1">
    <property type="nucleotide sequence ID" value="NZ_JFYZ01000011.1"/>
</dbReference>
<gene>
    <name evidence="3" type="ORF">BV97_02506</name>
</gene>
<accession>A0A031JYL0</accession>